<dbReference type="Proteomes" id="UP001652409">
    <property type="component" value="Unassembled WGS sequence"/>
</dbReference>
<accession>A0ABT2TQ16</accession>
<dbReference type="EMBL" id="JAOQJL010000004">
    <property type="protein sequence ID" value="MCU6764301.1"/>
    <property type="molecule type" value="Genomic_DNA"/>
</dbReference>
<evidence type="ECO:0000313" key="1">
    <source>
        <dbReference type="EMBL" id="MCU6764301.1"/>
    </source>
</evidence>
<sequence length="139" mass="16239">MIDLANKCVLVRTHEEYKNILKVAKEQGYRWYGGKEVYPYLFEKQQIPDILKFYSNKELTRNASLTPGYELVEASDVTEDEKKLKDAIRLVRTFAKNLSRTALTDSFIKSLNLLADTVESFLTHEEAEKKLEEMKNDKR</sequence>
<proteinExistence type="predicted"/>
<reference evidence="1 2" key="1">
    <citation type="journal article" date="2021" name="ISME Commun">
        <title>Automated analysis of genomic sequences facilitates high-throughput and comprehensive description of bacteria.</title>
        <authorList>
            <person name="Hitch T.C.A."/>
        </authorList>
    </citation>
    <scope>NUCLEOTIDE SEQUENCE [LARGE SCALE GENOMIC DNA]</scope>
    <source>
        <strain evidence="1 2">Sanger_23</strain>
    </source>
</reference>
<evidence type="ECO:0000313" key="2">
    <source>
        <dbReference type="Proteomes" id="UP001652409"/>
    </source>
</evidence>
<comment type="caution">
    <text evidence="1">The sequence shown here is derived from an EMBL/GenBank/DDBJ whole genome shotgun (WGS) entry which is preliminary data.</text>
</comment>
<dbReference type="RefSeq" id="WP_158420540.1">
    <property type="nucleotide sequence ID" value="NZ_JAOQJL010000004.1"/>
</dbReference>
<gene>
    <name evidence="1" type="ORF">OCV61_02620</name>
</gene>
<name>A0ABT2TQ16_9FIRM</name>
<protein>
    <submittedName>
        <fullName evidence="1">Uncharacterized protein</fullName>
    </submittedName>
</protein>
<keyword evidence="2" id="KW-1185">Reference proteome</keyword>
<organism evidence="1 2">
    <name type="scientific">Blautia ammoniilytica</name>
    <dbReference type="NCBI Taxonomy" id="2981782"/>
    <lineage>
        <taxon>Bacteria</taxon>
        <taxon>Bacillati</taxon>
        <taxon>Bacillota</taxon>
        <taxon>Clostridia</taxon>
        <taxon>Lachnospirales</taxon>
        <taxon>Lachnospiraceae</taxon>
        <taxon>Blautia</taxon>
    </lineage>
</organism>